<dbReference type="AlphaFoldDB" id="D7GKQ9"/>
<dbReference type="EMBL" id="FN822748">
    <property type="protein sequence ID" value="CBL93566.1"/>
    <property type="molecule type" value="Genomic_DNA"/>
</dbReference>
<evidence type="ECO:0000256" key="2">
    <source>
        <dbReference type="SAM" id="Phobius"/>
    </source>
</evidence>
<gene>
    <name evidence="3" type="primary">immJ</name>
    <name evidence="3" type="ORF">ETEC1392/75_p746_065</name>
</gene>
<name>D7GKQ9_ECOLX</name>
<protein>
    <submittedName>
        <fullName evidence="3">Colicin-Ib immunity protein</fullName>
    </submittedName>
</protein>
<keyword evidence="3" id="KW-0614">Plasmid</keyword>
<dbReference type="GO" id="GO:0030153">
    <property type="term" value="P:bacteriocin immunity"/>
    <property type="evidence" value="ECO:0007669"/>
    <property type="project" value="UniProtKB-KW"/>
</dbReference>
<geneLocation type="plasmid" evidence="3">
    <name>p746</name>
</geneLocation>
<accession>D7GKQ9</accession>
<feature type="transmembrane region" description="Helical" evidence="2">
    <location>
        <begin position="38"/>
        <end position="58"/>
    </location>
</feature>
<feature type="transmembrane region" description="Helical" evidence="2">
    <location>
        <begin position="86"/>
        <end position="108"/>
    </location>
</feature>
<sequence length="127" mass="14873">MKLDISVKYLLKSLIPSLIILTVFYLGWKDNQENARMFYAFIGCIISAITFPFSMRIIQKMVIRFTGKEFWQKDFFTNPVGGSLTAIFELFCFVISVPVVAIYLIFIFCKRRRNQQQPVQLPHRYGS</sequence>
<feature type="transmembrane region" description="Helical" evidence="2">
    <location>
        <begin position="6"/>
        <end position="26"/>
    </location>
</feature>
<dbReference type="Pfam" id="PF03526">
    <property type="entry name" value="Microcin"/>
    <property type="match status" value="1"/>
</dbReference>
<reference evidence="3" key="1">
    <citation type="journal article" date="2010" name="J. Bacteriol.">
        <title>A commensal gone bad: complete genome sequence of the prototypical enterotoxigenic Escherichia coli strain H10407.</title>
        <authorList>
            <person name="Crossman L.C."/>
            <person name="Chaudhuri R.R."/>
            <person name="Beatson S.A."/>
            <person name="Wells T.J."/>
            <person name="Desvaux M."/>
            <person name="Cunningham A.F."/>
            <person name="Petty N.K."/>
            <person name="Mahon V."/>
            <person name="Brinkley C."/>
            <person name="Hobman J.L."/>
            <person name="Savarino S.J."/>
            <person name="Turner S.M."/>
            <person name="Pallen M.J."/>
            <person name="Penn C.W."/>
            <person name="Parkhill J."/>
            <person name="Turner A.K."/>
            <person name="Johnson T.J."/>
            <person name="Thomson N.R."/>
            <person name="Smith S.G."/>
            <person name="Henderson I.R."/>
        </authorList>
    </citation>
    <scope>NUCLEOTIDE SEQUENCE [LARGE SCALE GENOMIC DNA]</scope>
    <source>
        <strain evidence="3">ETEC 1392/75</strain>
        <plasmid evidence="3">p746</plasmid>
    </source>
</reference>
<proteinExistence type="predicted"/>
<evidence type="ECO:0000256" key="1">
    <source>
        <dbReference type="ARBA" id="ARBA00023025"/>
    </source>
</evidence>
<keyword evidence="2" id="KW-1133">Transmembrane helix</keyword>
<organism evidence="3">
    <name type="scientific">Escherichia coli ETEC 1392/75</name>
    <dbReference type="NCBI Taxonomy" id="762608"/>
    <lineage>
        <taxon>Bacteria</taxon>
        <taxon>Pseudomonadati</taxon>
        <taxon>Pseudomonadota</taxon>
        <taxon>Gammaproteobacteria</taxon>
        <taxon>Enterobacterales</taxon>
        <taxon>Enterobacteriaceae</taxon>
        <taxon>Escherichia</taxon>
    </lineage>
</organism>
<keyword evidence="2" id="KW-0812">Transmembrane</keyword>
<dbReference type="RefSeq" id="WP_000762576.1">
    <property type="nucleotide sequence ID" value="NC_014234.1"/>
</dbReference>
<reference evidence="3" key="2">
    <citation type="submission" date="2010-04" db="EMBL/GenBank/DDBJ databases">
        <authorList>
            <person name="Aslett M.A."/>
        </authorList>
    </citation>
    <scope>NUCLEOTIDE SEQUENCE</scope>
    <source>
        <strain evidence="3">ETEC 1392/75</strain>
        <plasmid evidence="3">p746</plasmid>
    </source>
</reference>
<evidence type="ECO:0000313" key="3">
    <source>
        <dbReference type="EMBL" id="CBL93566.1"/>
    </source>
</evidence>
<keyword evidence="2" id="KW-0472">Membrane</keyword>
<keyword evidence="1" id="KW-0079">Bacteriocin immunity</keyword>
<dbReference type="GO" id="GO:0015643">
    <property type="term" value="F:toxic substance binding"/>
    <property type="evidence" value="ECO:0007669"/>
    <property type="project" value="InterPro"/>
</dbReference>
<dbReference type="InterPro" id="IPR003061">
    <property type="entry name" value="Microcin"/>
</dbReference>